<evidence type="ECO:0000256" key="8">
    <source>
        <dbReference type="ARBA" id="ARBA00022989"/>
    </source>
</evidence>
<name>A0ABP1DRL6_9APHY</name>
<dbReference type="PANTHER" id="PTHR46300">
    <property type="entry name" value="P450, PUTATIVE (EUROFUNG)-RELATED-RELATED"/>
    <property type="match status" value="1"/>
</dbReference>
<evidence type="ECO:0000256" key="11">
    <source>
        <dbReference type="ARBA" id="ARBA00023033"/>
    </source>
</evidence>
<dbReference type="InterPro" id="IPR001128">
    <property type="entry name" value="Cyt_P450"/>
</dbReference>
<evidence type="ECO:0000256" key="10">
    <source>
        <dbReference type="ARBA" id="ARBA00023004"/>
    </source>
</evidence>
<evidence type="ECO:0008006" key="17">
    <source>
        <dbReference type="Google" id="ProtNLM"/>
    </source>
</evidence>
<dbReference type="EMBL" id="OZ037948">
    <property type="protein sequence ID" value="CAL1709589.1"/>
    <property type="molecule type" value="Genomic_DNA"/>
</dbReference>
<dbReference type="InterPro" id="IPR017972">
    <property type="entry name" value="Cyt_P450_CS"/>
</dbReference>
<dbReference type="Proteomes" id="UP001497453">
    <property type="component" value="Chromosome 5"/>
</dbReference>
<evidence type="ECO:0000256" key="12">
    <source>
        <dbReference type="ARBA" id="ARBA00023136"/>
    </source>
</evidence>
<evidence type="ECO:0000256" key="7">
    <source>
        <dbReference type="ARBA" id="ARBA00022723"/>
    </source>
</evidence>
<evidence type="ECO:0000256" key="3">
    <source>
        <dbReference type="ARBA" id="ARBA00005179"/>
    </source>
</evidence>
<evidence type="ECO:0000256" key="4">
    <source>
        <dbReference type="ARBA" id="ARBA00010617"/>
    </source>
</evidence>
<dbReference type="PRINTS" id="PR00385">
    <property type="entry name" value="P450"/>
</dbReference>
<evidence type="ECO:0000256" key="14">
    <source>
        <dbReference type="SAM" id="Phobius"/>
    </source>
</evidence>
<accession>A0ABP1DRL6</accession>
<keyword evidence="10 13" id="KW-0408">Iron</keyword>
<sequence>MMANGWITAVIDTRVVCSGILLVIVGLLWVTGRLDVRRRRMPPGPKGLPFIGNKHQVPSVKPWRTFEKWNQQFGPIISFYLGRTPVIVLGTAQAAWDLLDKRSDIYSSRPRFVVAGEILSANMRGLMLPYGDEWRKWRKLLHSGLHARRAESYSDMQSLESKVTLRDILLHPHEWDINFQRFAASVATSLSYGRRVNSMDEWIVKENVAAMEYLTSVNIPGKYLVESWPWLLKLPRPLQWFRREPEAHRQRDIKLYTALLEDVKKRMAEGASQDCLAAQALVKEGFGSGSEPMNQKEKVTFSELDVAYTVASPFGAGIETTAGTLATFMLAMLHNPHVAKKAQVELDHVIGQDRVPSFSDKASLPFVQAIVDESLRWRPVAVLGGTPHAVIEDDEYNGMFIPKGSTVFANLSGIMNDPELFPSPEEFIPERFLPSSPMFNADLRPFDLPFGFGRRVCPGMHLARNSLFITISRILWAFEILPTLDENGAAILPDSHNYTDGFNSRPMPFDCILKPRNEKVSDLILREGESAMESLTSWR</sequence>
<evidence type="ECO:0000256" key="5">
    <source>
        <dbReference type="ARBA" id="ARBA00022617"/>
    </source>
</evidence>
<organism evidence="15 16">
    <name type="scientific">Somion occarium</name>
    <dbReference type="NCBI Taxonomy" id="3059160"/>
    <lineage>
        <taxon>Eukaryota</taxon>
        <taxon>Fungi</taxon>
        <taxon>Dikarya</taxon>
        <taxon>Basidiomycota</taxon>
        <taxon>Agaricomycotina</taxon>
        <taxon>Agaricomycetes</taxon>
        <taxon>Polyporales</taxon>
        <taxon>Cerrenaceae</taxon>
        <taxon>Somion</taxon>
    </lineage>
</organism>
<dbReference type="CDD" id="cd11065">
    <property type="entry name" value="CYP64-like"/>
    <property type="match status" value="1"/>
</dbReference>
<keyword evidence="12 14" id="KW-0472">Membrane</keyword>
<keyword evidence="8 14" id="KW-1133">Transmembrane helix</keyword>
<dbReference type="PANTHER" id="PTHR46300:SF4">
    <property type="entry name" value="CYTOCHROME P450 98A3"/>
    <property type="match status" value="1"/>
</dbReference>
<reference evidence="16" key="1">
    <citation type="submission" date="2024-04" db="EMBL/GenBank/DDBJ databases">
        <authorList>
            <person name="Shaw F."/>
            <person name="Minotto A."/>
        </authorList>
    </citation>
    <scope>NUCLEOTIDE SEQUENCE [LARGE SCALE GENOMIC DNA]</scope>
</reference>
<evidence type="ECO:0000256" key="2">
    <source>
        <dbReference type="ARBA" id="ARBA00004370"/>
    </source>
</evidence>
<gene>
    <name evidence="15" type="ORF">GFSPODELE1_LOCUS7412</name>
</gene>
<dbReference type="PROSITE" id="PS00086">
    <property type="entry name" value="CYTOCHROME_P450"/>
    <property type="match status" value="1"/>
</dbReference>
<evidence type="ECO:0000256" key="9">
    <source>
        <dbReference type="ARBA" id="ARBA00023002"/>
    </source>
</evidence>
<evidence type="ECO:0000256" key="6">
    <source>
        <dbReference type="ARBA" id="ARBA00022692"/>
    </source>
</evidence>
<evidence type="ECO:0000313" key="16">
    <source>
        <dbReference type="Proteomes" id="UP001497453"/>
    </source>
</evidence>
<evidence type="ECO:0000256" key="1">
    <source>
        <dbReference type="ARBA" id="ARBA00001971"/>
    </source>
</evidence>
<keyword evidence="11 13" id="KW-0503">Monooxygenase</keyword>
<dbReference type="SUPFAM" id="SSF48264">
    <property type="entry name" value="Cytochrome P450"/>
    <property type="match status" value="1"/>
</dbReference>
<dbReference type="InterPro" id="IPR002401">
    <property type="entry name" value="Cyt_P450_E_grp-I"/>
</dbReference>
<comment type="subcellular location">
    <subcellularLocation>
        <location evidence="2">Membrane</location>
    </subcellularLocation>
</comment>
<comment type="cofactor">
    <cofactor evidence="1">
        <name>heme</name>
        <dbReference type="ChEBI" id="CHEBI:30413"/>
    </cofactor>
</comment>
<dbReference type="PRINTS" id="PR00463">
    <property type="entry name" value="EP450I"/>
</dbReference>
<keyword evidence="7 13" id="KW-0479">Metal-binding</keyword>
<dbReference type="InterPro" id="IPR036396">
    <property type="entry name" value="Cyt_P450_sf"/>
</dbReference>
<dbReference type="Pfam" id="PF00067">
    <property type="entry name" value="p450"/>
    <property type="match status" value="1"/>
</dbReference>
<protein>
    <recommendedName>
        <fullName evidence="17">Cytochrome P450</fullName>
    </recommendedName>
</protein>
<keyword evidence="16" id="KW-1185">Reference proteome</keyword>
<comment type="pathway">
    <text evidence="3">Secondary metabolite biosynthesis.</text>
</comment>
<comment type="similarity">
    <text evidence="4 13">Belongs to the cytochrome P450 family.</text>
</comment>
<feature type="transmembrane region" description="Helical" evidence="14">
    <location>
        <begin position="6"/>
        <end position="30"/>
    </location>
</feature>
<proteinExistence type="inferred from homology"/>
<evidence type="ECO:0000313" key="15">
    <source>
        <dbReference type="EMBL" id="CAL1709589.1"/>
    </source>
</evidence>
<keyword evidence="6 14" id="KW-0812">Transmembrane</keyword>
<dbReference type="InterPro" id="IPR050364">
    <property type="entry name" value="Cytochrome_P450_fung"/>
</dbReference>
<dbReference type="Gene3D" id="1.10.630.10">
    <property type="entry name" value="Cytochrome P450"/>
    <property type="match status" value="1"/>
</dbReference>
<keyword evidence="9 13" id="KW-0560">Oxidoreductase</keyword>
<keyword evidence="5 13" id="KW-0349">Heme</keyword>
<evidence type="ECO:0000256" key="13">
    <source>
        <dbReference type="RuleBase" id="RU000461"/>
    </source>
</evidence>